<dbReference type="Proteomes" id="UP000012174">
    <property type="component" value="Unassembled WGS sequence"/>
</dbReference>
<feature type="compositionally biased region" description="Low complexity" evidence="1">
    <location>
        <begin position="40"/>
        <end position="53"/>
    </location>
</feature>
<feature type="compositionally biased region" description="Basic and acidic residues" evidence="1">
    <location>
        <begin position="1"/>
        <end position="21"/>
    </location>
</feature>
<organism evidence="2 3">
    <name type="scientific">Eutypa lata (strain UCR-EL1)</name>
    <name type="common">Grapevine dieback disease fungus</name>
    <name type="synonym">Eutypa armeniacae</name>
    <dbReference type="NCBI Taxonomy" id="1287681"/>
    <lineage>
        <taxon>Eukaryota</taxon>
        <taxon>Fungi</taxon>
        <taxon>Dikarya</taxon>
        <taxon>Ascomycota</taxon>
        <taxon>Pezizomycotina</taxon>
        <taxon>Sordariomycetes</taxon>
        <taxon>Xylariomycetidae</taxon>
        <taxon>Xylariales</taxon>
        <taxon>Diatrypaceae</taxon>
        <taxon>Eutypa</taxon>
    </lineage>
</organism>
<dbReference type="OMA" id="SAFEWRY"/>
<dbReference type="HOGENOM" id="CLU_045564_0_0_1"/>
<dbReference type="STRING" id="1287681.M7SWG9"/>
<reference evidence="3" key="1">
    <citation type="journal article" date="2013" name="Genome Announc.">
        <title>Draft genome sequence of the grapevine dieback fungus Eutypa lata UCR-EL1.</title>
        <authorList>
            <person name="Blanco-Ulate B."/>
            <person name="Rolshausen P.E."/>
            <person name="Cantu D."/>
        </authorList>
    </citation>
    <scope>NUCLEOTIDE SEQUENCE [LARGE SCALE GENOMIC DNA]</scope>
    <source>
        <strain evidence="3">UCR-EL1</strain>
    </source>
</reference>
<evidence type="ECO:0000256" key="1">
    <source>
        <dbReference type="SAM" id="MobiDB-lite"/>
    </source>
</evidence>
<accession>M7SWG9</accession>
<keyword evidence="3" id="KW-1185">Reference proteome</keyword>
<evidence type="ECO:0000313" key="3">
    <source>
        <dbReference type="Proteomes" id="UP000012174"/>
    </source>
</evidence>
<dbReference type="EMBL" id="KB706160">
    <property type="protein sequence ID" value="EMR68883.1"/>
    <property type="molecule type" value="Genomic_DNA"/>
</dbReference>
<dbReference type="OrthoDB" id="5325862at2759"/>
<feature type="region of interest" description="Disordered" evidence="1">
    <location>
        <begin position="251"/>
        <end position="272"/>
    </location>
</feature>
<sequence>MASEAARFKAPLEDSALHHSLETPSLPPYSEYPQDTDIGLPNLTPSTTTNSTSHGEAFLNKGGNNLSGTAANHQPSETASFNPTIQLQIQADGKRWLSLPFPPKPDSISVFDVTPDDGRRQLHSCHRPLYQSLRATRSSGSSYLVHGDAEGETPPSPLTTTTYRFGLGRAPTVELLLPSHLSADEERKRSIEIRGKSALSRAVVFTAPSVTGGCTFVWRYAGSKERGAVGADSLLVLERLEEDGEQVALNTLNNKKGKKGNEDDDGSSIQAKREKRNPIIAKFLRNAEFRTPGTSARTAGNGGRLMLDLSTFRGGDDGEGMRGERERVQLLVVTTVLVMLKKEVDRRRTAQVAIMCAGAGGGGG</sequence>
<evidence type="ECO:0000313" key="2">
    <source>
        <dbReference type="EMBL" id="EMR68883.1"/>
    </source>
</evidence>
<gene>
    <name evidence="2" type="ORF">UCREL1_4098</name>
</gene>
<protein>
    <submittedName>
        <fullName evidence="2">Putative ubiquitin-like proteins protein</fullName>
    </submittedName>
</protein>
<dbReference type="AlphaFoldDB" id="M7SWG9"/>
<name>M7SWG9_EUTLA</name>
<dbReference type="eggNOG" id="ENOG502SQSM">
    <property type="taxonomic scope" value="Eukaryota"/>
</dbReference>
<feature type="compositionally biased region" description="Polar residues" evidence="1">
    <location>
        <begin position="62"/>
        <end position="78"/>
    </location>
</feature>
<feature type="region of interest" description="Disordered" evidence="1">
    <location>
        <begin position="1"/>
        <end position="78"/>
    </location>
</feature>
<proteinExistence type="predicted"/>
<dbReference type="KEGG" id="ela:UCREL1_4098"/>